<protein>
    <submittedName>
        <fullName evidence="1">Uncharacterized protein</fullName>
    </submittedName>
</protein>
<evidence type="ECO:0000313" key="2">
    <source>
        <dbReference type="Proteomes" id="UP000410492"/>
    </source>
</evidence>
<proteinExistence type="predicted"/>
<dbReference type="EMBL" id="CAACVG010000209">
    <property type="protein sequence ID" value="VEN33723.1"/>
    <property type="molecule type" value="Genomic_DNA"/>
</dbReference>
<dbReference type="Proteomes" id="UP000410492">
    <property type="component" value="Unassembled WGS sequence"/>
</dbReference>
<accession>A0A653BE05</accession>
<gene>
    <name evidence="1" type="ORF">CALMAC_LOCUS176</name>
</gene>
<name>A0A653BE05_CALMS</name>
<evidence type="ECO:0000313" key="1">
    <source>
        <dbReference type="EMBL" id="VEN33723.1"/>
    </source>
</evidence>
<sequence>MVLSIAAWFCGSSSFCHHHQLAIAFVTPRVLFALVQYPETNFSCGARQGFVLECGVLGDQRKFNIAE</sequence>
<reference evidence="1 2" key="1">
    <citation type="submission" date="2019-01" db="EMBL/GenBank/DDBJ databases">
        <authorList>
            <person name="Sayadi A."/>
        </authorList>
    </citation>
    <scope>NUCLEOTIDE SEQUENCE [LARGE SCALE GENOMIC DNA]</scope>
</reference>
<organism evidence="1 2">
    <name type="scientific">Callosobruchus maculatus</name>
    <name type="common">Southern cowpea weevil</name>
    <name type="synonym">Pulse bruchid</name>
    <dbReference type="NCBI Taxonomy" id="64391"/>
    <lineage>
        <taxon>Eukaryota</taxon>
        <taxon>Metazoa</taxon>
        <taxon>Ecdysozoa</taxon>
        <taxon>Arthropoda</taxon>
        <taxon>Hexapoda</taxon>
        <taxon>Insecta</taxon>
        <taxon>Pterygota</taxon>
        <taxon>Neoptera</taxon>
        <taxon>Endopterygota</taxon>
        <taxon>Coleoptera</taxon>
        <taxon>Polyphaga</taxon>
        <taxon>Cucujiformia</taxon>
        <taxon>Chrysomeloidea</taxon>
        <taxon>Chrysomelidae</taxon>
        <taxon>Bruchinae</taxon>
        <taxon>Bruchini</taxon>
        <taxon>Callosobruchus</taxon>
    </lineage>
</organism>
<dbReference type="AlphaFoldDB" id="A0A653BE05"/>
<keyword evidence="2" id="KW-1185">Reference proteome</keyword>